<evidence type="ECO:0000256" key="2">
    <source>
        <dbReference type="ARBA" id="ARBA00023002"/>
    </source>
</evidence>
<organism evidence="4 5">
    <name type="scientific">Trematosphaeria pertusa</name>
    <dbReference type="NCBI Taxonomy" id="390896"/>
    <lineage>
        <taxon>Eukaryota</taxon>
        <taxon>Fungi</taxon>
        <taxon>Dikarya</taxon>
        <taxon>Ascomycota</taxon>
        <taxon>Pezizomycotina</taxon>
        <taxon>Dothideomycetes</taxon>
        <taxon>Pleosporomycetidae</taxon>
        <taxon>Pleosporales</taxon>
        <taxon>Massarineae</taxon>
        <taxon>Trematosphaeriaceae</taxon>
        <taxon>Trematosphaeria</taxon>
    </lineage>
</organism>
<dbReference type="GO" id="GO:0051213">
    <property type="term" value="F:dioxygenase activity"/>
    <property type="evidence" value="ECO:0007669"/>
    <property type="project" value="UniProtKB-KW"/>
</dbReference>
<dbReference type="EMBL" id="ML987208">
    <property type="protein sequence ID" value="KAF2242274.1"/>
    <property type="molecule type" value="Genomic_DNA"/>
</dbReference>
<dbReference type="CDD" id="cd02216">
    <property type="entry name" value="cupin_GDO-like_N"/>
    <property type="match status" value="1"/>
</dbReference>
<sequence length="338" mass="37729">MSSTTNIASQNGAAAQGGYQQATEQLLQTAEDYHTKPLWVQMNRLNPPLPNPKCQPHVWRYEKIRPSLLQAGELVTDKQAERRVLMLVNPTREAPFTTDTIYAGLQLVMPNETAPAHRHTAFACRFIIEGSGGFTAVHGRRIKMQRGDVISTPPWNWHDHGKDGSGPMIWLDGLDLPNFVHYPVHFVEHYADPRYPAKDIDTSASPIVFPWSRMKAQLDAGSGDSTTERYLRGGQHEISRTLGAAATRISAGKSTPVIQETASSIFHVIEGSGSSTIAGNEFTWKKSDTFCIPAWHEYQHHAAGEETAYLYRVHDEPMLKSLGFYRYNGQDVESLVSE</sequence>
<dbReference type="GeneID" id="54579528"/>
<keyword evidence="2" id="KW-0560">Oxidoreductase</keyword>
<dbReference type="PANTHER" id="PTHR41517:SF1">
    <property type="entry name" value="CUPIN"/>
    <property type="match status" value="1"/>
</dbReference>
<evidence type="ECO:0000256" key="1">
    <source>
        <dbReference type="ARBA" id="ARBA00022964"/>
    </source>
</evidence>
<feature type="domain" description="Cupin type-2" evidence="3">
    <location>
        <begin position="105"/>
        <end position="172"/>
    </location>
</feature>
<dbReference type="RefSeq" id="XP_033677278.1">
    <property type="nucleotide sequence ID" value="XM_033826198.1"/>
</dbReference>
<dbReference type="PANTHER" id="PTHR41517">
    <property type="entry name" value="1,2-DIOXYGENASE PROTEIN-RELATED"/>
    <property type="match status" value="1"/>
</dbReference>
<dbReference type="OrthoDB" id="2205143at2759"/>
<reference evidence="4" key="1">
    <citation type="journal article" date="2020" name="Stud. Mycol.">
        <title>101 Dothideomycetes genomes: a test case for predicting lifestyles and emergence of pathogens.</title>
        <authorList>
            <person name="Haridas S."/>
            <person name="Albert R."/>
            <person name="Binder M."/>
            <person name="Bloem J."/>
            <person name="Labutti K."/>
            <person name="Salamov A."/>
            <person name="Andreopoulos B."/>
            <person name="Baker S."/>
            <person name="Barry K."/>
            <person name="Bills G."/>
            <person name="Bluhm B."/>
            <person name="Cannon C."/>
            <person name="Castanera R."/>
            <person name="Culley D."/>
            <person name="Daum C."/>
            <person name="Ezra D."/>
            <person name="Gonzalez J."/>
            <person name="Henrissat B."/>
            <person name="Kuo A."/>
            <person name="Liang C."/>
            <person name="Lipzen A."/>
            <person name="Lutzoni F."/>
            <person name="Magnuson J."/>
            <person name="Mondo S."/>
            <person name="Nolan M."/>
            <person name="Ohm R."/>
            <person name="Pangilinan J."/>
            <person name="Park H.-J."/>
            <person name="Ramirez L."/>
            <person name="Alfaro M."/>
            <person name="Sun H."/>
            <person name="Tritt A."/>
            <person name="Yoshinaga Y."/>
            <person name="Zwiers L.-H."/>
            <person name="Turgeon B."/>
            <person name="Goodwin S."/>
            <person name="Spatafora J."/>
            <person name="Crous P."/>
            <person name="Grigoriev I."/>
        </authorList>
    </citation>
    <scope>NUCLEOTIDE SEQUENCE</scope>
    <source>
        <strain evidence="4">CBS 122368</strain>
    </source>
</reference>
<gene>
    <name evidence="4" type="ORF">BU26DRAFT_494755</name>
</gene>
<name>A0A6A6HVQ7_9PLEO</name>
<dbReference type="InterPro" id="IPR047183">
    <property type="entry name" value="GDO-like"/>
</dbReference>
<proteinExistence type="predicted"/>
<protein>
    <submittedName>
        <fullName evidence="4">RmlC-like cupin</fullName>
    </submittedName>
</protein>
<dbReference type="CDD" id="cd06992">
    <property type="entry name" value="cupin_GDO-like_C"/>
    <property type="match status" value="1"/>
</dbReference>
<evidence type="ECO:0000313" key="5">
    <source>
        <dbReference type="Proteomes" id="UP000800094"/>
    </source>
</evidence>
<dbReference type="Pfam" id="PF07883">
    <property type="entry name" value="Cupin_2"/>
    <property type="match status" value="1"/>
</dbReference>
<keyword evidence="5" id="KW-1185">Reference proteome</keyword>
<dbReference type="Gene3D" id="2.60.120.10">
    <property type="entry name" value="Jelly Rolls"/>
    <property type="match status" value="1"/>
</dbReference>
<accession>A0A6A6HVQ7</accession>
<dbReference type="SUPFAM" id="SSF51182">
    <property type="entry name" value="RmlC-like cupins"/>
    <property type="match status" value="1"/>
</dbReference>
<dbReference type="InterPro" id="IPR014710">
    <property type="entry name" value="RmlC-like_jellyroll"/>
</dbReference>
<dbReference type="AlphaFoldDB" id="A0A6A6HVQ7"/>
<dbReference type="InterPro" id="IPR013096">
    <property type="entry name" value="Cupin_2"/>
</dbReference>
<keyword evidence="1" id="KW-0223">Dioxygenase</keyword>
<evidence type="ECO:0000259" key="3">
    <source>
        <dbReference type="Pfam" id="PF07883"/>
    </source>
</evidence>
<evidence type="ECO:0000313" key="4">
    <source>
        <dbReference type="EMBL" id="KAF2242274.1"/>
    </source>
</evidence>
<dbReference type="Proteomes" id="UP000800094">
    <property type="component" value="Unassembled WGS sequence"/>
</dbReference>
<dbReference type="InterPro" id="IPR011051">
    <property type="entry name" value="RmlC_Cupin_sf"/>
</dbReference>